<dbReference type="Pfam" id="PF09818">
    <property type="entry name" value="ABC_ATPase"/>
    <property type="match status" value="1"/>
</dbReference>
<reference evidence="5 6" key="1">
    <citation type="submission" date="2023-08" db="EMBL/GenBank/DDBJ databases">
        <authorList>
            <person name="Sharma P."/>
            <person name="Verma V."/>
            <person name="Mohan M.K."/>
            <person name="Dubey A.K."/>
        </authorList>
    </citation>
    <scope>NUCLEOTIDE SEQUENCE [LARGE SCALE GENOMIC DNA]</scope>
    <source>
        <strain evidence="5 6">ADP4</strain>
    </source>
</reference>
<dbReference type="InterPro" id="IPR046834">
    <property type="entry name" value="ABC_ATPase_C"/>
</dbReference>
<organism evidence="5 6">
    <name type="scientific">Streptomyces chrestomyceticus</name>
    <dbReference type="NCBI Taxonomy" id="68185"/>
    <lineage>
        <taxon>Bacteria</taxon>
        <taxon>Bacillati</taxon>
        <taxon>Actinomycetota</taxon>
        <taxon>Actinomycetes</taxon>
        <taxon>Kitasatosporales</taxon>
        <taxon>Streptomycetaceae</taxon>
        <taxon>Streptomyces</taxon>
    </lineage>
</organism>
<sequence length="603" mass="64695">MPRPQGRDHDRGRAHGRDRGPTRGHGRPQDRPGADRPQGVRDGLAGELRRMDGASYGRYKALLGSWSMPGFTLEVIRGQSDPYAPPARVALRVPAEEAGFPADLWESPVRRRALASYLARRAAEAADHRALRVDAGGQEVLERSSCLVDARDGSVTLRLGVDLPGHGRRIDGHAAEHVLCGLLPKVAERALRYAALDADDVRAFADTVEDSAVLRAALPGLGLVAFVADGAVLPRRSGVDDRPATGDGVVPFASPEELRVSVDLPHAGTVTGMGVREGVTLIVGGGFHGKSTLLRALETGVWDHVPGDGRERVAARPDTVKIRSEDGRRVERVDVHAFVDHLPSGADTTDFCTDNASGSTSQAASLCEAVEAGARALLIDEDTAATNLMIRDARMQALVAKEREPLTPFVDLVRSLHRDHGVSTVLVMGGSGDYMEVADQVVMMDAYRPSDVTERARRLAAVPTGRTAEADAFPGVAHRRPDPGSLDTSVRGRSRIRARGDDGLTFGEHDIDLRAVEQIADARQVVGIGLALELMVRRGYVDGKRTLAEALDLLDSDLEDGAHRLLAVRDEDFALPRRHEVAAALNRLRGLRVLGRPAGAAES</sequence>
<dbReference type="PANTHER" id="PTHR38149:SF1">
    <property type="entry name" value="ATPASE"/>
    <property type="match status" value="1"/>
</dbReference>
<keyword evidence="6" id="KW-1185">Reference proteome</keyword>
<dbReference type="InterPro" id="IPR019195">
    <property type="entry name" value="ABC_ATPase_put"/>
</dbReference>
<comment type="caution">
    <text evidence="5">The sequence shown here is derived from an EMBL/GenBank/DDBJ whole genome shotgun (WGS) entry which is preliminary data.</text>
</comment>
<gene>
    <name evidence="5" type="ORF">RB636_26375</name>
</gene>
<accession>A0ABU7WYV1</accession>
<dbReference type="InterPro" id="IPR046833">
    <property type="entry name" value="ABC_N"/>
</dbReference>
<feature type="compositionally biased region" description="Basic and acidic residues" evidence="1">
    <location>
        <begin position="1"/>
        <end position="34"/>
    </location>
</feature>
<name>A0ABU7WYV1_9ACTN</name>
<dbReference type="RefSeq" id="WP_331788336.1">
    <property type="nucleotide sequence ID" value="NZ_JAVFKM010000014.1"/>
</dbReference>
<feature type="domain" description="ATPase of the ABC class C-terminal" evidence="2">
    <location>
        <begin position="199"/>
        <end position="471"/>
    </location>
</feature>
<dbReference type="EMBL" id="JAVFKM010000014">
    <property type="protein sequence ID" value="MEF3116703.1"/>
    <property type="molecule type" value="Genomic_DNA"/>
</dbReference>
<evidence type="ECO:0000313" key="5">
    <source>
        <dbReference type="EMBL" id="MEF3116703.1"/>
    </source>
</evidence>
<evidence type="ECO:0000313" key="6">
    <source>
        <dbReference type="Proteomes" id="UP001348265"/>
    </source>
</evidence>
<feature type="domain" description="ATPase of the ABC class N-terminal" evidence="3">
    <location>
        <begin position="45"/>
        <end position="193"/>
    </location>
</feature>
<dbReference type="Proteomes" id="UP001348265">
    <property type="component" value="Unassembled WGS sequence"/>
</dbReference>
<feature type="domain" description="MRB1590-like C-terminal" evidence="4">
    <location>
        <begin position="495"/>
        <end position="593"/>
    </location>
</feature>
<feature type="region of interest" description="Disordered" evidence="1">
    <location>
        <begin position="1"/>
        <end position="41"/>
    </location>
</feature>
<dbReference type="SUPFAM" id="SSF52540">
    <property type="entry name" value="P-loop containing nucleoside triphosphate hydrolases"/>
    <property type="match status" value="1"/>
</dbReference>
<dbReference type="InterPro" id="IPR049069">
    <property type="entry name" value="MRB1590-like_C"/>
</dbReference>
<evidence type="ECO:0000259" key="2">
    <source>
        <dbReference type="Pfam" id="PF09818"/>
    </source>
</evidence>
<evidence type="ECO:0000259" key="3">
    <source>
        <dbReference type="Pfam" id="PF20446"/>
    </source>
</evidence>
<dbReference type="Pfam" id="PF21117">
    <property type="entry name" value="MRB1590_C"/>
    <property type="match status" value="1"/>
</dbReference>
<evidence type="ECO:0000256" key="1">
    <source>
        <dbReference type="SAM" id="MobiDB-lite"/>
    </source>
</evidence>
<dbReference type="Pfam" id="PF20446">
    <property type="entry name" value="ABC_N"/>
    <property type="match status" value="1"/>
</dbReference>
<dbReference type="InterPro" id="IPR027417">
    <property type="entry name" value="P-loop_NTPase"/>
</dbReference>
<protein>
    <submittedName>
        <fullName evidence="5">ABC-ATPase domain-containing protein</fullName>
    </submittedName>
</protein>
<proteinExistence type="predicted"/>
<evidence type="ECO:0000259" key="4">
    <source>
        <dbReference type="Pfam" id="PF21117"/>
    </source>
</evidence>
<dbReference type="PANTHER" id="PTHR38149">
    <property type="entry name" value="ATPASE"/>
    <property type="match status" value="1"/>
</dbReference>